<dbReference type="PANTHER" id="PTHR45953:SF1">
    <property type="entry name" value="IDURONATE 2-SULFATASE"/>
    <property type="match status" value="1"/>
</dbReference>
<protein>
    <submittedName>
        <fullName evidence="4">Arylsulfatase A-like enzyme</fullName>
    </submittedName>
</protein>
<evidence type="ECO:0000313" key="4">
    <source>
        <dbReference type="EMBL" id="MDQ0473544.1"/>
    </source>
</evidence>
<evidence type="ECO:0000259" key="3">
    <source>
        <dbReference type="Pfam" id="PF00884"/>
    </source>
</evidence>
<organism evidence="4 5">
    <name type="scientific">Labrys wisconsinensis</name>
    <dbReference type="NCBI Taxonomy" id="425677"/>
    <lineage>
        <taxon>Bacteria</taxon>
        <taxon>Pseudomonadati</taxon>
        <taxon>Pseudomonadota</taxon>
        <taxon>Alphaproteobacteria</taxon>
        <taxon>Hyphomicrobiales</taxon>
        <taxon>Xanthobacteraceae</taxon>
        <taxon>Labrys</taxon>
    </lineage>
</organism>
<dbReference type="RefSeq" id="WP_307281987.1">
    <property type="nucleotide sequence ID" value="NZ_JAUSVX010000017.1"/>
</dbReference>
<accession>A0ABU0JGX3</accession>
<feature type="domain" description="Sulfatase N-terminal" evidence="3">
    <location>
        <begin position="3"/>
        <end position="375"/>
    </location>
</feature>
<reference evidence="4 5" key="1">
    <citation type="submission" date="2023-07" db="EMBL/GenBank/DDBJ databases">
        <title>Genomic Encyclopedia of Type Strains, Phase IV (KMG-IV): sequencing the most valuable type-strain genomes for metagenomic binning, comparative biology and taxonomic classification.</title>
        <authorList>
            <person name="Goeker M."/>
        </authorList>
    </citation>
    <scope>NUCLEOTIDE SEQUENCE [LARGE SCALE GENOMIC DNA]</scope>
    <source>
        <strain evidence="4 5">DSM 19619</strain>
    </source>
</reference>
<dbReference type="Gene3D" id="3.40.720.10">
    <property type="entry name" value="Alkaline Phosphatase, subunit A"/>
    <property type="match status" value="1"/>
</dbReference>
<sequence length="509" mass="56241">MRPNILFITADQWRGDALGIAGHPVVRTPHVDALAREGACFLRHYAQATPCSPARACLYTGLYQMTNRVVRNGTPLDARHDNIAWMMRRAGYDPTLFGYTDQAIDPRTTAPGDPWLTTYEGVLPGFTTRLRLPEHNGPWLSWLAGRGHAIPRDRWDIYLPAGEPSAQPTTAPARYGQDETETAFLTGEFLRWLSEQAADTPWFAHLSFLRPHPPFVVPAPFNTLYDPADPLPFARGRTPAEDAALHPLVAHWHESYAGGHFVPGAGSGRVANWPDADFRTVRAIYWGMISEVDRQIGRLVAGLKAAGAWETTVLVLTADHGEMMGDHWTFGKFGFFDPSCHVPLIIRAPGKPPARVGRFTESIDLMPTLADLAGVAAPGHLDGRSLLPYLDGGEPADPRQEVHWEYDFREVATGRTQARFGLPLDALNLAVIRDDRFKYVHCAGLPPLLFDLAEDPGECVDRSANPALAGVRLEMAERMLAWRARHLDRRLTGLELTARGVVDARSPAA</sequence>
<keyword evidence="2" id="KW-0378">Hydrolase</keyword>
<dbReference type="Proteomes" id="UP001242480">
    <property type="component" value="Unassembled WGS sequence"/>
</dbReference>
<gene>
    <name evidence="4" type="ORF">QO011_006580</name>
</gene>
<name>A0ABU0JGX3_9HYPH</name>
<keyword evidence="1" id="KW-0479">Metal-binding</keyword>
<dbReference type="InterPro" id="IPR017850">
    <property type="entry name" value="Alkaline_phosphatase_core_sf"/>
</dbReference>
<dbReference type="SUPFAM" id="SSF53649">
    <property type="entry name" value="Alkaline phosphatase-like"/>
    <property type="match status" value="1"/>
</dbReference>
<dbReference type="EMBL" id="JAUSVX010000017">
    <property type="protein sequence ID" value="MDQ0473544.1"/>
    <property type="molecule type" value="Genomic_DNA"/>
</dbReference>
<evidence type="ECO:0000313" key="5">
    <source>
        <dbReference type="Proteomes" id="UP001242480"/>
    </source>
</evidence>
<keyword evidence="5" id="KW-1185">Reference proteome</keyword>
<proteinExistence type="predicted"/>
<evidence type="ECO:0000256" key="1">
    <source>
        <dbReference type="ARBA" id="ARBA00022723"/>
    </source>
</evidence>
<dbReference type="InterPro" id="IPR000917">
    <property type="entry name" value="Sulfatase_N"/>
</dbReference>
<dbReference type="PANTHER" id="PTHR45953">
    <property type="entry name" value="IDURONATE 2-SULFATASE"/>
    <property type="match status" value="1"/>
</dbReference>
<dbReference type="CDD" id="cd16028">
    <property type="entry name" value="PMH"/>
    <property type="match status" value="1"/>
</dbReference>
<comment type="caution">
    <text evidence="4">The sequence shown here is derived from an EMBL/GenBank/DDBJ whole genome shotgun (WGS) entry which is preliminary data.</text>
</comment>
<evidence type="ECO:0000256" key="2">
    <source>
        <dbReference type="ARBA" id="ARBA00022801"/>
    </source>
</evidence>
<dbReference type="Pfam" id="PF00884">
    <property type="entry name" value="Sulfatase"/>
    <property type="match status" value="1"/>
</dbReference>